<dbReference type="Gene3D" id="1.20.140.40">
    <property type="entry name" value="Invertase/pectin methylesterase inhibitor family protein"/>
    <property type="match status" value="1"/>
</dbReference>
<evidence type="ECO:0000256" key="1">
    <source>
        <dbReference type="SAM" id="SignalP"/>
    </source>
</evidence>
<dbReference type="AlphaFoldDB" id="A0ABD3ILV0"/>
<evidence type="ECO:0000259" key="2">
    <source>
        <dbReference type="SMART" id="SM00856"/>
    </source>
</evidence>
<organism evidence="3 4">
    <name type="scientific">Eucalyptus globulus</name>
    <name type="common">Tasmanian blue gum</name>
    <dbReference type="NCBI Taxonomy" id="34317"/>
    <lineage>
        <taxon>Eukaryota</taxon>
        <taxon>Viridiplantae</taxon>
        <taxon>Streptophyta</taxon>
        <taxon>Embryophyta</taxon>
        <taxon>Tracheophyta</taxon>
        <taxon>Spermatophyta</taxon>
        <taxon>Magnoliopsida</taxon>
        <taxon>eudicotyledons</taxon>
        <taxon>Gunneridae</taxon>
        <taxon>Pentapetalae</taxon>
        <taxon>rosids</taxon>
        <taxon>malvids</taxon>
        <taxon>Myrtales</taxon>
        <taxon>Myrtaceae</taxon>
        <taxon>Myrtoideae</taxon>
        <taxon>Eucalypteae</taxon>
        <taxon>Eucalyptus</taxon>
    </lineage>
</organism>
<dbReference type="SUPFAM" id="SSF101148">
    <property type="entry name" value="Plant invertase/pectin methylesterase inhibitor"/>
    <property type="match status" value="1"/>
</dbReference>
<dbReference type="NCBIfam" id="TIGR01614">
    <property type="entry name" value="PME_inhib"/>
    <property type="match status" value="1"/>
</dbReference>
<dbReference type="SMART" id="SM00856">
    <property type="entry name" value="PMEI"/>
    <property type="match status" value="1"/>
</dbReference>
<feature type="signal peptide" evidence="1">
    <location>
        <begin position="1"/>
        <end position="27"/>
    </location>
</feature>
<accession>A0ABD3ILV0</accession>
<dbReference type="EMBL" id="JBJKBG010000011">
    <property type="protein sequence ID" value="KAL3715955.1"/>
    <property type="molecule type" value="Genomic_DNA"/>
</dbReference>
<gene>
    <name evidence="3" type="ORF">ACJRO7_007676</name>
</gene>
<evidence type="ECO:0000313" key="3">
    <source>
        <dbReference type="EMBL" id="KAL3715955.1"/>
    </source>
</evidence>
<dbReference type="PANTHER" id="PTHR31890:SF9">
    <property type="entry name" value="PLANT INVERTASE_PECTIN METHYLESTERASE INHIBITOR SUPERFAMILY PROTEIN"/>
    <property type="match status" value="1"/>
</dbReference>
<dbReference type="Pfam" id="PF04043">
    <property type="entry name" value="PMEI"/>
    <property type="match status" value="1"/>
</dbReference>
<dbReference type="InterPro" id="IPR006501">
    <property type="entry name" value="Pectinesterase_inhib_dom"/>
</dbReference>
<sequence>MDSPSQKLMTSLVFCLAVFFSASSASAESVLVRELCRATKVNPECVAALNSDPRAAKATSHLSLGEIALQIAAENTTKRQELLDQMLVDPNATSSWKPVLKTCKAHFETAALQFSTASRELGLDAMSANYEVWMASDEIVACLAFMRSSKQDIPPLVTSCNYVKTLVSIGDAVTKRW</sequence>
<dbReference type="PANTHER" id="PTHR31890">
    <property type="entry name" value="PLANT INVERTASE/PECTIN METHYLESTERASE INHIBITOR SUPERFAMILY PROTEIN"/>
    <property type="match status" value="1"/>
</dbReference>
<name>A0ABD3ILV0_EUCGL</name>
<dbReference type="Proteomes" id="UP001634007">
    <property type="component" value="Unassembled WGS sequence"/>
</dbReference>
<evidence type="ECO:0000313" key="4">
    <source>
        <dbReference type="Proteomes" id="UP001634007"/>
    </source>
</evidence>
<comment type="caution">
    <text evidence="3">The sequence shown here is derived from an EMBL/GenBank/DDBJ whole genome shotgun (WGS) entry which is preliminary data.</text>
</comment>
<feature type="domain" description="Pectinesterase inhibitor" evidence="2">
    <location>
        <begin position="27"/>
        <end position="173"/>
    </location>
</feature>
<reference evidence="3 4" key="1">
    <citation type="submission" date="2024-11" db="EMBL/GenBank/DDBJ databases">
        <title>Chromosome-level genome assembly of Eucalyptus globulus Labill. provides insights into its genome evolution.</title>
        <authorList>
            <person name="Li X."/>
        </authorList>
    </citation>
    <scope>NUCLEOTIDE SEQUENCE [LARGE SCALE GENOMIC DNA]</scope>
    <source>
        <strain evidence="3">CL2024</strain>
        <tissue evidence="3">Fresh tender leaves</tissue>
    </source>
</reference>
<dbReference type="InterPro" id="IPR035513">
    <property type="entry name" value="Invertase/methylesterase_inhib"/>
</dbReference>
<keyword evidence="4" id="KW-1185">Reference proteome</keyword>
<keyword evidence="1" id="KW-0732">Signal</keyword>
<feature type="chain" id="PRO_5044795923" description="Pectinesterase inhibitor domain-containing protein" evidence="1">
    <location>
        <begin position="28"/>
        <end position="177"/>
    </location>
</feature>
<protein>
    <recommendedName>
        <fullName evidence="2">Pectinesterase inhibitor domain-containing protein</fullName>
    </recommendedName>
</protein>
<proteinExistence type="predicted"/>